<feature type="compositionally biased region" description="Polar residues" evidence="1">
    <location>
        <begin position="143"/>
        <end position="155"/>
    </location>
</feature>
<reference evidence="2 3" key="1">
    <citation type="journal article" date="2021" name="BMC Biol.">
        <title>Horizontally acquired antibacterial genes associated with adaptive radiation of ladybird beetles.</title>
        <authorList>
            <person name="Li H.S."/>
            <person name="Tang X.F."/>
            <person name="Huang Y.H."/>
            <person name="Xu Z.Y."/>
            <person name="Chen M.L."/>
            <person name="Du X.Y."/>
            <person name="Qiu B.Y."/>
            <person name="Chen P.T."/>
            <person name="Zhang W."/>
            <person name="Slipinski A."/>
            <person name="Escalona H.E."/>
            <person name="Waterhouse R.M."/>
            <person name="Zwick A."/>
            <person name="Pang H."/>
        </authorList>
    </citation>
    <scope>NUCLEOTIDE SEQUENCE [LARGE SCALE GENOMIC DNA]</scope>
    <source>
        <strain evidence="2">SYSU2018</strain>
    </source>
</reference>
<accession>A0ABD2MNL7</accession>
<keyword evidence="3" id="KW-1185">Reference proteome</keyword>
<organism evidence="2 3">
    <name type="scientific">Cryptolaemus montrouzieri</name>
    <dbReference type="NCBI Taxonomy" id="559131"/>
    <lineage>
        <taxon>Eukaryota</taxon>
        <taxon>Metazoa</taxon>
        <taxon>Ecdysozoa</taxon>
        <taxon>Arthropoda</taxon>
        <taxon>Hexapoda</taxon>
        <taxon>Insecta</taxon>
        <taxon>Pterygota</taxon>
        <taxon>Neoptera</taxon>
        <taxon>Endopterygota</taxon>
        <taxon>Coleoptera</taxon>
        <taxon>Polyphaga</taxon>
        <taxon>Cucujiformia</taxon>
        <taxon>Coccinelloidea</taxon>
        <taxon>Coccinellidae</taxon>
        <taxon>Scymninae</taxon>
        <taxon>Scymnini</taxon>
        <taxon>Cryptolaemus</taxon>
    </lineage>
</organism>
<dbReference type="EMBL" id="JABFTP020000021">
    <property type="protein sequence ID" value="KAL3267686.1"/>
    <property type="molecule type" value="Genomic_DNA"/>
</dbReference>
<dbReference type="AlphaFoldDB" id="A0ABD2MNL7"/>
<evidence type="ECO:0000256" key="1">
    <source>
        <dbReference type="SAM" id="MobiDB-lite"/>
    </source>
</evidence>
<evidence type="ECO:0000313" key="3">
    <source>
        <dbReference type="Proteomes" id="UP001516400"/>
    </source>
</evidence>
<gene>
    <name evidence="2" type="ORF">HHI36_006820</name>
</gene>
<comment type="caution">
    <text evidence="2">The sequence shown here is derived from an EMBL/GenBank/DDBJ whole genome shotgun (WGS) entry which is preliminary data.</text>
</comment>
<sequence length="172" mass="19618">MFSKSPRRNTSESIKISMSPTLSRNRKFNAKRVKHLKSQSSSSIIPLGKDVSNTLFAHKNHNTKLNSLVEDEDIFESSIIDTTPNVRTIKKSRNRVTSPRKTLKNLSGNTTLTQKFREMATRVKETKEGETLMETDITEDNFSKPNSLKSSFTSHSSRDDLKICTFARDYDK</sequence>
<evidence type="ECO:0000313" key="2">
    <source>
        <dbReference type="EMBL" id="KAL3267686.1"/>
    </source>
</evidence>
<feature type="region of interest" description="Disordered" evidence="1">
    <location>
        <begin position="133"/>
        <end position="157"/>
    </location>
</feature>
<proteinExistence type="predicted"/>
<protein>
    <submittedName>
        <fullName evidence="2">Uncharacterized protein</fullName>
    </submittedName>
</protein>
<dbReference type="Proteomes" id="UP001516400">
    <property type="component" value="Unassembled WGS sequence"/>
</dbReference>
<feature type="compositionally biased region" description="Polar residues" evidence="1">
    <location>
        <begin position="11"/>
        <end position="23"/>
    </location>
</feature>
<name>A0ABD2MNL7_9CUCU</name>
<feature type="region of interest" description="Disordered" evidence="1">
    <location>
        <begin position="1"/>
        <end position="26"/>
    </location>
</feature>